<evidence type="ECO:0000313" key="2">
    <source>
        <dbReference type="Proteomes" id="UP000004208"/>
    </source>
</evidence>
<dbReference type="EMBL" id="ACLJ02000003">
    <property type="protein sequence ID" value="EFK54023.1"/>
    <property type="molecule type" value="Genomic_DNA"/>
</dbReference>
<name>D7WCZ2_9CORY</name>
<proteinExistence type="predicted"/>
<keyword evidence="2" id="KW-1185">Reference proteome</keyword>
<comment type="caution">
    <text evidence="1">The sequence shown here is derived from an EMBL/GenBank/DDBJ whole genome shotgun (WGS) entry which is preliminary data.</text>
</comment>
<dbReference type="eggNOG" id="ENOG5031DI3">
    <property type="taxonomic scope" value="Bacteria"/>
</dbReference>
<sequence>MGEGNFFTSRKNKVGMSLAALVIILHVVLIMATGVGLGFLWPVVAVAAWGAGVALTPPPAPKAIAPPAPMEPVNVQLNRDVRNTLRELVRAKPPERVLNQASELEDNMRFILDEWDELQSTPEHQQTVWNIVKIYLPEVVNTYVNAPQYHSAEAAAVMEDSLSTLTGALERIKLGVVDHSLRTMDSQARTLRETFGNLPGLDQT</sequence>
<dbReference type="STRING" id="585529.HMPREF0291_11680"/>
<evidence type="ECO:0000313" key="1">
    <source>
        <dbReference type="EMBL" id="EFK54023.1"/>
    </source>
</evidence>
<dbReference type="AlphaFoldDB" id="D7WCZ2"/>
<dbReference type="Proteomes" id="UP000004208">
    <property type="component" value="Unassembled WGS sequence"/>
</dbReference>
<gene>
    <name evidence="1" type="ORF">HMPREF0291_11680</name>
</gene>
<accession>D7WCZ2</accession>
<evidence type="ECO:0008006" key="3">
    <source>
        <dbReference type="Google" id="ProtNLM"/>
    </source>
</evidence>
<protein>
    <recommendedName>
        <fullName evidence="3">5-bromo-4-chloroindolyl phosphate hydrolysis protein</fullName>
    </recommendedName>
</protein>
<reference evidence="1" key="1">
    <citation type="submission" date="2010-06" db="EMBL/GenBank/DDBJ databases">
        <authorList>
            <person name="Muzny D."/>
            <person name="Qin X."/>
            <person name="Buhay C."/>
            <person name="Dugan-Rocha S."/>
            <person name="Ding Y."/>
            <person name="Chen G."/>
            <person name="Hawes A."/>
            <person name="Holder M."/>
            <person name="Jhangiani S."/>
            <person name="Johnson A."/>
            <person name="Khan Z."/>
            <person name="Li Z."/>
            <person name="Liu W."/>
            <person name="Liu X."/>
            <person name="Perez L."/>
            <person name="Shen H."/>
            <person name="Wang Q."/>
            <person name="Watt J."/>
            <person name="Xi L."/>
            <person name="Xin Y."/>
            <person name="Zhou J."/>
            <person name="Deng J."/>
            <person name="Jiang H."/>
            <person name="Liu Y."/>
            <person name="Qu J."/>
            <person name="Song X.-Z."/>
            <person name="Zhang L."/>
            <person name="Villasana D."/>
            <person name="Johnson A."/>
            <person name="Liu J."/>
            <person name="Liyanage D."/>
            <person name="Lorensuhewa L."/>
            <person name="Robinson T."/>
            <person name="Song A."/>
            <person name="Song B.-B."/>
            <person name="Dinh H."/>
            <person name="Thornton R."/>
            <person name="Coyle M."/>
            <person name="Francisco L."/>
            <person name="Jackson L."/>
            <person name="Javaid M."/>
            <person name="Korchina V."/>
            <person name="Kovar C."/>
            <person name="Mata R."/>
            <person name="Mathew T."/>
            <person name="Ngo R."/>
            <person name="Nguyen L."/>
            <person name="Nguyen N."/>
            <person name="Okwuonu G."/>
            <person name="Ongeri F."/>
            <person name="Pham C."/>
            <person name="Simmons D."/>
            <person name="Wilczek-Boney K."/>
            <person name="Hale W."/>
            <person name="Jakkamsetti A."/>
            <person name="Pham P."/>
            <person name="Ruth R."/>
            <person name="San Lucas F."/>
            <person name="Warren J."/>
            <person name="Zhang J."/>
            <person name="Zhao Z."/>
            <person name="Zhou C."/>
            <person name="Zhu D."/>
            <person name="Lee S."/>
            <person name="Bess C."/>
            <person name="Blankenburg K."/>
            <person name="Forbes L."/>
            <person name="Fu Q."/>
            <person name="Gubbala S."/>
            <person name="Hirani K."/>
            <person name="Jayaseelan J.C."/>
            <person name="Lara F."/>
            <person name="Munidasa M."/>
            <person name="Palculict T."/>
            <person name="Patil S."/>
            <person name="Pu L.-L."/>
            <person name="Saada N."/>
            <person name="Tang L."/>
            <person name="Weissenberger G."/>
            <person name="Zhu Y."/>
            <person name="Hemphill L."/>
            <person name="Shang Y."/>
            <person name="Youmans B."/>
            <person name="Ayvaz T."/>
            <person name="Ross M."/>
            <person name="Santibanez J."/>
            <person name="Aqrawi P."/>
            <person name="Gross S."/>
            <person name="Joshi V."/>
            <person name="Fowler G."/>
            <person name="Nazareth L."/>
            <person name="Reid J."/>
            <person name="Worley K."/>
            <person name="Petrosino J."/>
            <person name="Highlander S."/>
            <person name="Gibbs R."/>
        </authorList>
    </citation>
    <scope>NUCLEOTIDE SEQUENCE [LARGE SCALE GENOMIC DNA]</scope>
    <source>
        <strain evidence="1">ATCC 33030</strain>
    </source>
</reference>
<organism evidence="1 2">
    <name type="scientific">Corynebacterium genitalium ATCC 33030</name>
    <dbReference type="NCBI Taxonomy" id="585529"/>
    <lineage>
        <taxon>Bacteria</taxon>
        <taxon>Bacillati</taxon>
        <taxon>Actinomycetota</taxon>
        <taxon>Actinomycetes</taxon>
        <taxon>Mycobacteriales</taxon>
        <taxon>Corynebacteriaceae</taxon>
        <taxon>Corynebacterium</taxon>
    </lineage>
</organism>
<dbReference type="HOGENOM" id="CLU_097457_0_0_11"/>